<evidence type="ECO:0000313" key="3">
    <source>
        <dbReference type="Proteomes" id="UP000054018"/>
    </source>
</evidence>
<dbReference type="SUPFAM" id="SSF51197">
    <property type="entry name" value="Clavaminate synthase-like"/>
    <property type="match status" value="1"/>
</dbReference>
<dbReference type="Gene3D" id="2.60.120.650">
    <property type="entry name" value="Cupin"/>
    <property type="match status" value="1"/>
</dbReference>
<evidence type="ECO:0000313" key="2">
    <source>
        <dbReference type="EMBL" id="KIK15809.1"/>
    </source>
</evidence>
<feature type="compositionally biased region" description="Polar residues" evidence="1">
    <location>
        <begin position="145"/>
        <end position="159"/>
    </location>
</feature>
<organism evidence="2 3">
    <name type="scientific">Pisolithus microcarpus 441</name>
    <dbReference type="NCBI Taxonomy" id="765257"/>
    <lineage>
        <taxon>Eukaryota</taxon>
        <taxon>Fungi</taxon>
        <taxon>Dikarya</taxon>
        <taxon>Basidiomycota</taxon>
        <taxon>Agaricomycotina</taxon>
        <taxon>Agaricomycetes</taxon>
        <taxon>Agaricomycetidae</taxon>
        <taxon>Boletales</taxon>
        <taxon>Sclerodermatineae</taxon>
        <taxon>Pisolithaceae</taxon>
        <taxon>Pisolithus</taxon>
    </lineage>
</organism>
<dbReference type="AlphaFoldDB" id="A0A0C9YPQ2"/>
<feature type="region of interest" description="Disordered" evidence="1">
    <location>
        <begin position="135"/>
        <end position="161"/>
    </location>
</feature>
<keyword evidence="3" id="KW-1185">Reference proteome</keyword>
<evidence type="ECO:0008006" key="4">
    <source>
        <dbReference type="Google" id="ProtNLM"/>
    </source>
</evidence>
<reference evidence="3" key="2">
    <citation type="submission" date="2015-01" db="EMBL/GenBank/DDBJ databases">
        <title>Evolutionary Origins and Diversification of the Mycorrhizal Mutualists.</title>
        <authorList>
            <consortium name="DOE Joint Genome Institute"/>
            <consortium name="Mycorrhizal Genomics Consortium"/>
            <person name="Kohler A."/>
            <person name="Kuo A."/>
            <person name="Nagy L.G."/>
            <person name="Floudas D."/>
            <person name="Copeland A."/>
            <person name="Barry K.W."/>
            <person name="Cichocki N."/>
            <person name="Veneault-Fourrey C."/>
            <person name="LaButti K."/>
            <person name="Lindquist E.A."/>
            <person name="Lipzen A."/>
            <person name="Lundell T."/>
            <person name="Morin E."/>
            <person name="Murat C."/>
            <person name="Riley R."/>
            <person name="Ohm R."/>
            <person name="Sun H."/>
            <person name="Tunlid A."/>
            <person name="Henrissat B."/>
            <person name="Grigoriev I.V."/>
            <person name="Hibbett D.S."/>
            <person name="Martin F."/>
        </authorList>
    </citation>
    <scope>NUCLEOTIDE SEQUENCE [LARGE SCALE GENOMIC DNA]</scope>
    <source>
        <strain evidence="3">441</strain>
    </source>
</reference>
<dbReference type="Proteomes" id="UP000054018">
    <property type="component" value="Unassembled WGS sequence"/>
</dbReference>
<dbReference type="OrthoDB" id="2638553at2759"/>
<dbReference type="EMBL" id="KN833877">
    <property type="protein sequence ID" value="KIK15809.1"/>
    <property type="molecule type" value="Genomic_DNA"/>
</dbReference>
<accession>A0A0C9YPQ2</accession>
<dbReference type="STRING" id="765257.A0A0C9YPQ2"/>
<protein>
    <recommendedName>
        <fullName evidence="4">JmjC domain-containing protein</fullName>
    </recommendedName>
</protein>
<name>A0A0C9YPQ2_9AGAM</name>
<gene>
    <name evidence="2" type="ORF">PISMIDRAFT_25225</name>
</gene>
<dbReference type="HOGENOM" id="CLU_380875_0_0_1"/>
<proteinExistence type="predicted"/>
<sequence>MHHFAKVTDPAGDGSTVSYDIIISTGPAPAGVRSSYDGDVHVWLSDTPSRHTISIYIESRWIVWEPTRALRVKLSGTDVYPAPCKFWGLRYVASETAFFQASEGAPKDISALVYLIAKDAGLKCTGGSTGYIRNKAHTSRRRSGDTQGSTSFPSISGSYTELDKGKGREMDFGMASPEPHLTMEEGDVSMEDDRRDFRDSRRLLAHPRISSYPAAITLDWSAHGIATVMPWTCKKDAVATAFMAGSRKASEVNHHYQMLLELESRGEPLRKLHLEIRQALAQGTAVLVHGWEPQQATEFSLEDIGTYRPPLSQTIKWQDAKERAKLLKMPPSARSYAKQIVEGSLGQFVLAAADPERCLNCLDLPSLIPDIPPFLRGILDDRMALMASGTEAYITGKGEATKGDCSGLNGLQLMHFDAWRSCAWDVITHGGFLTYPHHDATGFLTYSYVQAGAKIWAYIHLDKVDELNSHDVATKWNAYYKHPMATETYDKNVIIGTVLLEKGAVLIQPPGVNHMVYTPVPTVMSGGHFLTYEAMHLTEMALTLDFGLGNEDMQHATNALHPGTLRKVYRMAIALPTLVLERPSIVSTDPRSFSVDKYDEGVRLKVKDALVVEIAGERARALYVMDGVMRRWNITDPWKEMRKGLWRDPGPLQDLAFLGSM</sequence>
<evidence type="ECO:0000256" key="1">
    <source>
        <dbReference type="SAM" id="MobiDB-lite"/>
    </source>
</evidence>
<reference evidence="2 3" key="1">
    <citation type="submission" date="2014-04" db="EMBL/GenBank/DDBJ databases">
        <authorList>
            <consortium name="DOE Joint Genome Institute"/>
            <person name="Kuo A."/>
            <person name="Kohler A."/>
            <person name="Costa M.D."/>
            <person name="Nagy L.G."/>
            <person name="Floudas D."/>
            <person name="Copeland A."/>
            <person name="Barry K.W."/>
            <person name="Cichocki N."/>
            <person name="Veneault-Fourrey C."/>
            <person name="LaButti K."/>
            <person name="Lindquist E.A."/>
            <person name="Lipzen A."/>
            <person name="Lundell T."/>
            <person name="Morin E."/>
            <person name="Murat C."/>
            <person name="Sun H."/>
            <person name="Tunlid A."/>
            <person name="Henrissat B."/>
            <person name="Grigoriev I.V."/>
            <person name="Hibbett D.S."/>
            <person name="Martin F."/>
            <person name="Nordberg H.P."/>
            <person name="Cantor M.N."/>
            <person name="Hua S.X."/>
        </authorList>
    </citation>
    <scope>NUCLEOTIDE SEQUENCE [LARGE SCALE GENOMIC DNA]</scope>
    <source>
        <strain evidence="2 3">441</strain>
    </source>
</reference>